<keyword evidence="3 10" id="KW-1134">Transmembrane beta strand</keyword>
<dbReference type="Pfam" id="PF07715">
    <property type="entry name" value="Plug"/>
    <property type="match status" value="1"/>
</dbReference>
<protein>
    <submittedName>
        <fullName evidence="14">TonB-dependent receptor</fullName>
    </submittedName>
</protein>
<gene>
    <name evidence="14" type="ORF">ENT66_08020</name>
</gene>
<accession>A0A7C4JRK4</accession>
<feature type="domain" description="TonB-dependent receptor-like beta-barrel" evidence="12">
    <location>
        <begin position="280"/>
        <end position="725"/>
    </location>
</feature>
<comment type="subcellular location">
    <subcellularLocation>
        <location evidence="1 10">Cell outer membrane</location>
        <topology evidence="1 10">Multi-pass membrane protein</topology>
    </subcellularLocation>
</comment>
<dbReference type="EMBL" id="DSZN01000118">
    <property type="protein sequence ID" value="HGQ86213.1"/>
    <property type="molecule type" value="Genomic_DNA"/>
</dbReference>
<dbReference type="GO" id="GO:0009279">
    <property type="term" value="C:cell outer membrane"/>
    <property type="evidence" value="ECO:0007669"/>
    <property type="project" value="UniProtKB-SubCell"/>
</dbReference>
<evidence type="ECO:0000256" key="1">
    <source>
        <dbReference type="ARBA" id="ARBA00004571"/>
    </source>
</evidence>
<dbReference type="PANTHER" id="PTHR30069:SF29">
    <property type="entry name" value="HEMOGLOBIN AND HEMOGLOBIN-HAPTOGLOBIN-BINDING PROTEIN 1-RELATED"/>
    <property type="match status" value="1"/>
</dbReference>
<evidence type="ECO:0000256" key="11">
    <source>
        <dbReference type="RuleBase" id="RU003357"/>
    </source>
</evidence>
<dbReference type="InterPro" id="IPR039426">
    <property type="entry name" value="TonB-dep_rcpt-like"/>
</dbReference>
<proteinExistence type="inferred from homology"/>
<keyword evidence="4 10" id="KW-0812">Transmembrane</keyword>
<evidence type="ECO:0000256" key="5">
    <source>
        <dbReference type="ARBA" id="ARBA00022729"/>
    </source>
</evidence>
<evidence type="ECO:0000256" key="2">
    <source>
        <dbReference type="ARBA" id="ARBA00022448"/>
    </source>
</evidence>
<comment type="similarity">
    <text evidence="10 11">Belongs to the TonB-dependent receptor family.</text>
</comment>
<evidence type="ECO:0000256" key="8">
    <source>
        <dbReference type="ARBA" id="ARBA00023170"/>
    </source>
</evidence>
<keyword evidence="2 10" id="KW-0813">Transport</keyword>
<evidence type="ECO:0000259" key="13">
    <source>
        <dbReference type="Pfam" id="PF07715"/>
    </source>
</evidence>
<dbReference type="InterPro" id="IPR000531">
    <property type="entry name" value="Beta-barrel_TonB"/>
</dbReference>
<keyword evidence="5" id="KW-0732">Signal</keyword>
<evidence type="ECO:0000256" key="10">
    <source>
        <dbReference type="PROSITE-ProRule" id="PRU01360"/>
    </source>
</evidence>
<dbReference type="InterPro" id="IPR012910">
    <property type="entry name" value="Plug_dom"/>
</dbReference>
<organism evidence="14">
    <name type="scientific">Thermodesulfobacterium geofontis</name>
    <dbReference type="NCBI Taxonomy" id="1295609"/>
    <lineage>
        <taxon>Bacteria</taxon>
        <taxon>Pseudomonadati</taxon>
        <taxon>Thermodesulfobacteriota</taxon>
        <taxon>Thermodesulfobacteria</taxon>
        <taxon>Thermodesulfobacteriales</taxon>
        <taxon>Thermodesulfobacteriaceae</taxon>
        <taxon>Thermodesulfobacterium</taxon>
    </lineage>
</organism>
<dbReference type="Pfam" id="PF00593">
    <property type="entry name" value="TonB_dep_Rec_b-barrel"/>
    <property type="match status" value="1"/>
</dbReference>
<dbReference type="Gene3D" id="2.170.130.10">
    <property type="entry name" value="TonB-dependent receptor, plug domain"/>
    <property type="match status" value="1"/>
</dbReference>
<evidence type="ECO:0000256" key="4">
    <source>
        <dbReference type="ARBA" id="ARBA00022692"/>
    </source>
</evidence>
<evidence type="ECO:0000313" key="14">
    <source>
        <dbReference type="EMBL" id="HGQ86213.1"/>
    </source>
</evidence>
<keyword evidence="7 10" id="KW-0472">Membrane</keyword>
<dbReference type="CDD" id="cd01347">
    <property type="entry name" value="ligand_gated_channel"/>
    <property type="match status" value="1"/>
</dbReference>
<dbReference type="SUPFAM" id="SSF56935">
    <property type="entry name" value="Porins"/>
    <property type="match status" value="1"/>
</dbReference>
<sequence length="749" mass="86173">MGKKFLIKSIILGLITNLLLSIPVIGEEIKEEEKVKKAEELPEVVVTATRVEIPVEAAPASVNVVTKKKIELKAPKTIDEALNDVSGVFIRRGKGLMDTLSAITLRGIPEQKRTLILMDGVILNNPYTGSVKMGGYYPEDLERIEVVKGPFSSLYGGYAMGGVVQFITKMPEKREILLKTGYGSSWERGKAMDDLRRIYISYGDKLFDKLSIFLSYGGQWTNGYPSDFNVQTTKPPTGIIGYKETLTREGKKAYLIGDKGDNTWWDDGITIKAQYEFTKDTKLRLTFMRNRYNYDYDAPHTYIFNATTGAPVWGYGRVRENTFLPGGGGRIQNTYSSGFESKLFKDIVMKLNLSYLNVEEDWYITTLSNATRTGCIGSPSACGYVSNTPSEAYMVDIQFSLPIFSNQIITFGGSYRHGHAHTKEKYLRNWRDRESITTLKYESKGKDRTYAVFFQDEIMLLNNLTLYIGFRQDWWKTYDGYVNDVGKKGYPIEYPSHSASSFSPKFGLVYKPFESTILRGSIGKAFRPPTVYELYRTWTSIASGITYAGNPYLNPETVISWDIGVEQKLWKGAKVSLTYFENHMRDLIYRKTVNATYQEWVNVGKAESRGVEFEFEQKLDKWLRFFTNFTYTDSEIKENKAKPETVGKRLTYTPLWMANIGLEFEKSKFQAFLIGRYIDKWYLNDDNSDKVKNVYGSYDEYFVVDGRISYQVSKFAKLSFEVDNIFNRKYYQYYKAPERQWFLEFSLKF</sequence>
<dbReference type="PROSITE" id="PS52016">
    <property type="entry name" value="TONB_DEPENDENT_REC_3"/>
    <property type="match status" value="1"/>
</dbReference>
<evidence type="ECO:0000259" key="12">
    <source>
        <dbReference type="Pfam" id="PF00593"/>
    </source>
</evidence>
<dbReference type="AlphaFoldDB" id="A0A7C4JRK4"/>
<evidence type="ECO:0000256" key="7">
    <source>
        <dbReference type="ARBA" id="ARBA00023136"/>
    </source>
</evidence>
<reference evidence="14" key="1">
    <citation type="journal article" date="2020" name="mSystems">
        <title>Genome- and Community-Level Interaction Insights into Carbon Utilization and Element Cycling Functions of Hydrothermarchaeota in Hydrothermal Sediment.</title>
        <authorList>
            <person name="Zhou Z."/>
            <person name="Liu Y."/>
            <person name="Xu W."/>
            <person name="Pan J."/>
            <person name="Luo Z.H."/>
            <person name="Li M."/>
        </authorList>
    </citation>
    <scope>NUCLEOTIDE SEQUENCE [LARGE SCALE GENOMIC DNA]</scope>
    <source>
        <strain evidence="14">SpSt-6</strain>
    </source>
</reference>
<keyword evidence="8 14" id="KW-0675">Receptor</keyword>
<dbReference type="InterPro" id="IPR037066">
    <property type="entry name" value="Plug_dom_sf"/>
</dbReference>
<feature type="domain" description="TonB-dependent receptor plug" evidence="13">
    <location>
        <begin position="55"/>
        <end position="163"/>
    </location>
</feature>
<evidence type="ECO:0000256" key="9">
    <source>
        <dbReference type="ARBA" id="ARBA00023237"/>
    </source>
</evidence>
<evidence type="ECO:0000256" key="6">
    <source>
        <dbReference type="ARBA" id="ARBA00023077"/>
    </source>
</evidence>
<name>A0A7C4JRK4_9BACT</name>
<dbReference type="GO" id="GO:0044718">
    <property type="term" value="P:siderophore transmembrane transport"/>
    <property type="evidence" value="ECO:0007669"/>
    <property type="project" value="TreeGrafter"/>
</dbReference>
<dbReference type="InterPro" id="IPR036942">
    <property type="entry name" value="Beta-barrel_TonB_sf"/>
</dbReference>
<comment type="caution">
    <text evidence="14">The sequence shown here is derived from an EMBL/GenBank/DDBJ whole genome shotgun (WGS) entry which is preliminary data.</text>
</comment>
<dbReference type="Gene3D" id="2.40.170.20">
    <property type="entry name" value="TonB-dependent receptor, beta-barrel domain"/>
    <property type="match status" value="1"/>
</dbReference>
<keyword evidence="9 10" id="KW-0998">Cell outer membrane</keyword>
<dbReference type="GO" id="GO:0015344">
    <property type="term" value="F:siderophore uptake transmembrane transporter activity"/>
    <property type="evidence" value="ECO:0007669"/>
    <property type="project" value="TreeGrafter"/>
</dbReference>
<keyword evidence="6 11" id="KW-0798">TonB box</keyword>
<dbReference type="PANTHER" id="PTHR30069">
    <property type="entry name" value="TONB-DEPENDENT OUTER MEMBRANE RECEPTOR"/>
    <property type="match status" value="1"/>
</dbReference>
<evidence type="ECO:0000256" key="3">
    <source>
        <dbReference type="ARBA" id="ARBA00022452"/>
    </source>
</evidence>